<accession>A0A448L7U2</accession>
<name>A0A448L7U2_9BACT</name>
<dbReference type="PANTHER" id="PTHR30002">
    <property type="entry name" value="EPOXYQUEUOSINE REDUCTASE"/>
    <property type="match status" value="1"/>
</dbReference>
<dbReference type="InterPro" id="IPR017896">
    <property type="entry name" value="4Fe4S_Fe-S-bd"/>
</dbReference>
<evidence type="ECO:0000256" key="5">
    <source>
        <dbReference type="ARBA" id="ARBA00022785"/>
    </source>
</evidence>
<dbReference type="Pfam" id="PF13484">
    <property type="entry name" value="Fer4_16"/>
    <property type="match status" value="1"/>
</dbReference>
<sequence length="340" mass="38841">MNSRPLNKQDLTNEIKAEALRLGFFTCGIAKADSVEKATADHVKRWLKEGKQANMDYMANYMEKRLDPRLLMEGARSIICVALNYAPHNYCSDSEYQLAAYALGQDYHDIMKAKLRRLAAKFGYEDALISQNPEAHKCRIFVDTGPILERYWAEKAGLGWTGKNHQLIIPHAGSMFFLGEILVDEELIYDQPVKNRCGNCRKCIEACPTKAIIENCEIDAEKCLSYQTIENRSELSSEATARIGNTIYGCDACLKACPWNRFATPNDTPELQPKAELLQMTRQQWEYLSEEEYRKLFKGSAVKRAKYKGLMRNIEAAACFSREKQLPLSNKSKDYEQENK</sequence>
<evidence type="ECO:0000256" key="1">
    <source>
        <dbReference type="ARBA" id="ARBA00022485"/>
    </source>
</evidence>
<dbReference type="PROSITE" id="PS51379">
    <property type="entry name" value="4FE4S_FER_2"/>
    <property type="match status" value="1"/>
</dbReference>
<evidence type="ECO:0000256" key="2">
    <source>
        <dbReference type="ARBA" id="ARBA00022490"/>
    </source>
</evidence>
<dbReference type="PANTHER" id="PTHR30002:SF4">
    <property type="entry name" value="EPOXYQUEUOSINE REDUCTASE"/>
    <property type="match status" value="1"/>
</dbReference>
<reference evidence="10 11" key="1">
    <citation type="submission" date="2018-12" db="EMBL/GenBank/DDBJ databases">
        <authorList>
            <consortium name="Pathogen Informatics"/>
        </authorList>
    </citation>
    <scope>NUCLEOTIDE SEQUENCE [LARGE SCALE GENOMIC DNA]</scope>
    <source>
        <strain evidence="10 11">NCTC13071</strain>
    </source>
</reference>
<protein>
    <submittedName>
        <fullName evidence="10">Epoxyqueuosine reductase</fullName>
        <ecNumber evidence="10">1.1.-.-</ecNumber>
    </submittedName>
</protein>
<keyword evidence="2" id="KW-0963">Cytoplasm</keyword>
<evidence type="ECO:0000313" key="11">
    <source>
        <dbReference type="Proteomes" id="UP000274578"/>
    </source>
</evidence>
<evidence type="ECO:0000256" key="3">
    <source>
        <dbReference type="ARBA" id="ARBA00022694"/>
    </source>
</evidence>
<dbReference type="NCBIfam" id="TIGR00276">
    <property type="entry name" value="tRNA epoxyqueuosine(34) reductase QueG"/>
    <property type="match status" value="1"/>
</dbReference>
<dbReference type="InterPro" id="IPR013542">
    <property type="entry name" value="QueG_DUF1730"/>
</dbReference>
<dbReference type="GO" id="GO:0046872">
    <property type="term" value="F:metal ion binding"/>
    <property type="evidence" value="ECO:0007669"/>
    <property type="project" value="UniProtKB-KW"/>
</dbReference>
<proteinExistence type="predicted"/>
<evidence type="ECO:0000313" key="10">
    <source>
        <dbReference type="EMBL" id="VEH16054.1"/>
    </source>
</evidence>
<evidence type="ECO:0000259" key="9">
    <source>
        <dbReference type="PROSITE" id="PS51379"/>
    </source>
</evidence>
<dbReference type="RefSeq" id="WP_018920881.1">
    <property type="nucleotide sequence ID" value="NZ_LR134384.1"/>
</dbReference>
<dbReference type="KEGG" id="poc:NCTC13071_02071"/>
<dbReference type="Pfam" id="PF08331">
    <property type="entry name" value="QueG_DUF1730"/>
    <property type="match status" value="1"/>
</dbReference>
<dbReference type="InterPro" id="IPR017900">
    <property type="entry name" value="4Fe4S_Fe_S_CS"/>
</dbReference>
<dbReference type="GO" id="GO:0008616">
    <property type="term" value="P:tRNA queuosine(34) biosynthetic process"/>
    <property type="evidence" value="ECO:0007669"/>
    <property type="project" value="UniProtKB-KW"/>
</dbReference>
<dbReference type="GO" id="GO:0051539">
    <property type="term" value="F:4 iron, 4 sulfur cluster binding"/>
    <property type="evidence" value="ECO:0007669"/>
    <property type="project" value="UniProtKB-KW"/>
</dbReference>
<dbReference type="EMBL" id="LR134384">
    <property type="protein sequence ID" value="VEH16054.1"/>
    <property type="molecule type" value="Genomic_DNA"/>
</dbReference>
<keyword evidence="8" id="KW-0411">Iron-sulfur</keyword>
<dbReference type="Proteomes" id="UP000274578">
    <property type="component" value="Chromosome 1"/>
</dbReference>
<evidence type="ECO:0000256" key="7">
    <source>
        <dbReference type="ARBA" id="ARBA00023004"/>
    </source>
</evidence>
<dbReference type="EC" id="1.1.-.-" evidence="10"/>
<keyword evidence="5" id="KW-0671">Queuosine biosynthesis</keyword>
<dbReference type="PROSITE" id="PS00198">
    <property type="entry name" value="4FE4S_FER_1"/>
    <property type="match status" value="1"/>
</dbReference>
<keyword evidence="3" id="KW-0819">tRNA processing</keyword>
<dbReference type="InterPro" id="IPR004453">
    <property type="entry name" value="QueG"/>
</dbReference>
<gene>
    <name evidence="10" type="primary">queG</name>
    <name evidence="10" type="ORF">NCTC13071_02071</name>
</gene>
<keyword evidence="4" id="KW-0479">Metal-binding</keyword>
<keyword evidence="1" id="KW-0004">4Fe-4S</keyword>
<keyword evidence="6 10" id="KW-0560">Oxidoreductase</keyword>
<dbReference type="Gene3D" id="3.30.70.20">
    <property type="match status" value="1"/>
</dbReference>
<dbReference type="GO" id="GO:0052693">
    <property type="term" value="F:epoxyqueuosine reductase activity"/>
    <property type="evidence" value="ECO:0007669"/>
    <property type="project" value="TreeGrafter"/>
</dbReference>
<organism evidence="10 11">
    <name type="scientific">Segatella oris</name>
    <dbReference type="NCBI Taxonomy" id="28135"/>
    <lineage>
        <taxon>Bacteria</taxon>
        <taxon>Pseudomonadati</taxon>
        <taxon>Bacteroidota</taxon>
        <taxon>Bacteroidia</taxon>
        <taxon>Bacteroidales</taxon>
        <taxon>Prevotellaceae</taxon>
        <taxon>Segatella</taxon>
    </lineage>
</organism>
<keyword evidence="7" id="KW-0408">Iron</keyword>
<evidence type="ECO:0000256" key="4">
    <source>
        <dbReference type="ARBA" id="ARBA00022723"/>
    </source>
</evidence>
<feature type="domain" description="4Fe-4S ferredoxin-type" evidence="9">
    <location>
        <begin position="185"/>
        <end position="217"/>
    </location>
</feature>
<evidence type="ECO:0000256" key="8">
    <source>
        <dbReference type="ARBA" id="ARBA00023014"/>
    </source>
</evidence>
<evidence type="ECO:0000256" key="6">
    <source>
        <dbReference type="ARBA" id="ARBA00023002"/>
    </source>
</evidence>
<dbReference type="AlphaFoldDB" id="A0A448L7U2"/>
<dbReference type="SUPFAM" id="SSF46548">
    <property type="entry name" value="alpha-helical ferredoxin"/>
    <property type="match status" value="1"/>
</dbReference>
<dbReference type="GeneID" id="85012847"/>